<protein>
    <submittedName>
        <fullName evidence="4">EGF-like domain-containing protein</fullName>
    </submittedName>
</protein>
<sequence length="536" mass="59842">MNTSTSNIRSAVIVLLLALAVHTCFCDDVLIPKSRRNYPLRGAPNSYGSRQSARYRRDVSPKQWNKCNDDYSQCGGGGFPWMNGDPSNCENCLPSLTYADPCTPNSGRELCLPPFVCNSKGFCDCPEGYFMSTFHCQKNCPLNHVAVNETCYKEKYLDEDCEVEGQCVDIYAKCTNGKCQCARGVKRINGECSTEPQCPIGSPARDTVGKTIECDLLTASNICPDQHACYAADYSTTKGICCYFEEMNCPVGEPLEGRNCSNCNWETHYCLANSFGVIVKELCCPTPCPQSAPILVNNICYTNVAFGAPCLHDQQCNRTVFNSECRTDSDGVKKCLCRQGRYSYVYNQCIREVNLNKPCKFMEDCRIGSNTICSNGKCQCYAGYFPEPQPDGKQATRCIGEPTCPTKYGAKKMLTYADCSFNSSKCSAKEYCRTWWSEVNRNFSLCCKKPDKEDFETLCSRIGMELQYNDPEGTEPLKCKINEFPPFINQVTKSDNLPGPCPAGTHCISNPYADHRNIGVCCKWKGWQRTNKTLPL</sequence>
<dbReference type="SMART" id="SM00181">
    <property type="entry name" value="EGF"/>
    <property type="match status" value="3"/>
</dbReference>
<accession>A0A5S6R0N0</accession>
<dbReference type="Pfam" id="PF01683">
    <property type="entry name" value="EB"/>
    <property type="match status" value="2"/>
</dbReference>
<evidence type="ECO:0000313" key="4">
    <source>
        <dbReference type="WBParaSite" id="TMUE_3000013206.1"/>
    </source>
</evidence>
<feature type="domain" description="EGF-like" evidence="2">
    <location>
        <begin position="101"/>
        <end position="137"/>
    </location>
</feature>
<evidence type="ECO:0000259" key="2">
    <source>
        <dbReference type="SMART" id="SM00181"/>
    </source>
</evidence>
<dbReference type="STRING" id="70415.A0A5S6R0N0"/>
<dbReference type="WBParaSite" id="TMUE_3000013206.1">
    <property type="protein sequence ID" value="TMUE_3000013206.1"/>
    <property type="gene ID" value="WBGene00301810"/>
</dbReference>
<proteinExistence type="predicted"/>
<keyword evidence="3" id="KW-1185">Reference proteome</keyword>
<feature type="domain" description="EGF-like" evidence="2">
    <location>
        <begin position="299"/>
        <end position="350"/>
    </location>
</feature>
<reference evidence="4" key="1">
    <citation type="submission" date="2019-12" db="UniProtKB">
        <authorList>
            <consortium name="WormBaseParasite"/>
        </authorList>
    </citation>
    <scope>IDENTIFICATION</scope>
</reference>
<dbReference type="SMART" id="SM00289">
    <property type="entry name" value="WR1"/>
    <property type="match status" value="3"/>
</dbReference>
<feature type="chain" id="PRO_5024453780" evidence="1">
    <location>
        <begin position="27"/>
        <end position="536"/>
    </location>
</feature>
<dbReference type="InterPro" id="IPR006149">
    <property type="entry name" value="EB_dom"/>
</dbReference>
<dbReference type="InterPro" id="IPR006150">
    <property type="entry name" value="Cys_repeat_1"/>
</dbReference>
<dbReference type="Proteomes" id="UP000046395">
    <property type="component" value="Unassembled WGS sequence"/>
</dbReference>
<feature type="signal peptide" evidence="1">
    <location>
        <begin position="1"/>
        <end position="26"/>
    </location>
</feature>
<name>A0A5S6R0N0_TRIMR</name>
<organism evidence="3 4">
    <name type="scientific">Trichuris muris</name>
    <name type="common">Mouse whipworm</name>
    <dbReference type="NCBI Taxonomy" id="70415"/>
    <lineage>
        <taxon>Eukaryota</taxon>
        <taxon>Metazoa</taxon>
        <taxon>Ecdysozoa</taxon>
        <taxon>Nematoda</taxon>
        <taxon>Enoplea</taxon>
        <taxon>Dorylaimia</taxon>
        <taxon>Trichinellida</taxon>
        <taxon>Trichuridae</taxon>
        <taxon>Trichuris</taxon>
    </lineage>
</organism>
<dbReference type="InterPro" id="IPR000742">
    <property type="entry name" value="EGF"/>
</dbReference>
<evidence type="ECO:0000256" key="1">
    <source>
        <dbReference type="SAM" id="SignalP"/>
    </source>
</evidence>
<feature type="domain" description="EGF-like" evidence="2">
    <location>
        <begin position="358"/>
        <end position="399"/>
    </location>
</feature>
<evidence type="ECO:0000313" key="3">
    <source>
        <dbReference type="Proteomes" id="UP000046395"/>
    </source>
</evidence>
<keyword evidence="1" id="KW-0732">Signal</keyword>
<dbReference type="AlphaFoldDB" id="A0A5S6R0N0"/>